<dbReference type="AlphaFoldDB" id="A0A194AJG6"/>
<gene>
    <name evidence="10" type="ORF">DPF_2189</name>
</gene>
<protein>
    <submittedName>
        <fullName evidence="10">Uncharacterized protein</fullName>
    </submittedName>
</protein>
<dbReference type="InterPro" id="IPR017709">
    <property type="entry name" value="Alt_ATP_synth_F1_gsu"/>
</dbReference>
<dbReference type="STRING" id="1592317.DPF_2189"/>
<name>A0A194AJG6_9BACT</name>
<dbReference type="Pfam" id="PF00231">
    <property type="entry name" value="ATP-synt"/>
    <property type="match status" value="1"/>
</dbReference>
<keyword evidence="5" id="KW-0375">Hydrogen ion transport</keyword>
<dbReference type="EMBL" id="BDFE01000017">
    <property type="protein sequence ID" value="GAU09463.1"/>
    <property type="molecule type" value="Genomic_DNA"/>
</dbReference>
<accession>A0A194AJG6</accession>
<keyword evidence="8" id="KW-0139">CF(1)</keyword>
<dbReference type="PANTHER" id="PTHR11693:SF22">
    <property type="entry name" value="ATP SYNTHASE SUBUNIT GAMMA, MITOCHONDRIAL"/>
    <property type="match status" value="1"/>
</dbReference>
<evidence type="ECO:0000313" key="11">
    <source>
        <dbReference type="Proteomes" id="UP000095200"/>
    </source>
</evidence>
<reference evidence="11" key="1">
    <citation type="submission" date="2016-06" db="EMBL/GenBank/DDBJ databases">
        <title>Draft genome sequence of Desulfoplanes formicivorans strain Pf12B.</title>
        <authorList>
            <person name="Watanabe M."/>
            <person name="Kojima H."/>
            <person name="Fukui M."/>
        </authorList>
    </citation>
    <scope>NUCLEOTIDE SEQUENCE [LARGE SCALE GENOMIC DNA]</scope>
    <source>
        <strain evidence="11">Pf12B</strain>
    </source>
</reference>
<comment type="function">
    <text evidence="1">Produces ATP from ADP in the presence of a proton gradient across the membrane. The gamma chain is believed to be important in regulating ATPase activity and the flow of protons through the CF(0) complex.</text>
</comment>
<evidence type="ECO:0000256" key="9">
    <source>
        <dbReference type="ARBA" id="ARBA00023310"/>
    </source>
</evidence>
<evidence type="ECO:0000256" key="4">
    <source>
        <dbReference type="ARBA" id="ARBA00022448"/>
    </source>
</evidence>
<evidence type="ECO:0000313" key="10">
    <source>
        <dbReference type="EMBL" id="GAU09463.1"/>
    </source>
</evidence>
<dbReference type="SUPFAM" id="SSF52943">
    <property type="entry name" value="ATP synthase (F1-ATPase), gamma subunit"/>
    <property type="match status" value="1"/>
</dbReference>
<dbReference type="PRINTS" id="PR00126">
    <property type="entry name" value="ATPASEGAMMA"/>
</dbReference>
<organism evidence="10 11">
    <name type="scientific">Desulfoplanes formicivorans</name>
    <dbReference type="NCBI Taxonomy" id="1592317"/>
    <lineage>
        <taxon>Bacteria</taxon>
        <taxon>Pseudomonadati</taxon>
        <taxon>Thermodesulfobacteriota</taxon>
        <taxon>Desulfovibrionia</taxon>
        <taxon>Desulfovibrionales</taxon>
        <taxon>Desulfoplanaceae</taxon>
        <taxon>Desulfoplanes</taxon>
    </lineage>
</organism>
<dbReference type="GO" id="GO:0046933">
    <property type="term" value="F:proton-transporting ATP synthase activity, rotational mechanism"/>
    <property type="evidence" value="ECO:0007669"/>
    <property type="project" value="InterPro"/>
</dbReference>
<dbReference type="Proteomes" id="UP000095200">
    <property type="component" value="Unassembled WGS sequence"/>
</dbReference>
<keyword evidence="11" id="KW-1185">Reference proteome</keyword>
<sequence length="301" mass="34467">MEALKKKIHSAGELFSLVKTMKALAAVNMRQYETALASLQEYFATVETGLQAVLARVPKRPAGSRLQGRDTRGYILFGSDQGMCGSFNEQVTEATRTHWEHARQQEQNMSVLTVGERLVHDLAGRVYHAFSLPTQIRGITTRAQEILAVMDRWQQEQGIRTIVIVHNKPVHPTGFKTTTTRLLPMDQTWYEQLAHRKWPSRQIPLTTVELDVLLSRFSSQYLFASLHRIMAESMVAENSARLAAMQAAERNIEELLGELTSHYHRERQNRITEELLDIIVGFATIRKQHHPREEMPKTSRQ</sequence>
<evidence type="ECO:0000256" key="1">
    <source>
        <dbReference type="ARBA" id="ARBA00003456"/>
    </source>
</evidence>
<keyword evidence="9" id="KW-0066">ATP synthesis</keyword>
<dbReference type="PANTHER" id="PTHR11693">
    <property type="entry name" value="ATP SYNTHASE GAMMA CHAIN"/>
    <property type="match status" value="1"/>
</dbReference>
<keyword evidence="6" id="KW-0406">Ion transport</keyword>
<comment type="similarity">
    <text evidence="3">Belongs to the ATPase gamma chain family.</text>
</comment>
<evidence type="ECO:0000256" key="5">
    <source>
        <dbReference type="ARBA" id="ARBA00022781"/>
    </source>
</evidence>
<dbReference type="NCBIfam" id="TIGR03323">
    <property type="entry name" value="alt_F1F0_F1_gam"/>
    <property type="match status" value="1"/>
</dbReference>
<keyword evidence="4" id="KW-0813">Transport</keyword>
<keyword evidence="7" id="KW-0472">Membrane</keyword>
<evidence type="ECO:0000256" key="8">
    <source>
        <dbReference type="ARBA" id="ARBA00023196"/>
    </source>
</evidence>
<dbReference type="InterPro" id="IPR000131">
    <property type="entry name" value="ATP_synth_F1_gsu"/>
</dbReference>
<dbReference type="Gene3D" id="3.40.1380.10">
    <property type="match status" value="1"/>
</dbReference>
<dbReference type="CDD" id="cd12151">
    <property type="entry name" value="F1-ATPase_gamma"/>
    <property type="match status" value="1"/>
</dbReference>
<comment type="subcellular location">
    <subcellularLocation>
        <location evidence="2">Membrane</location>
        <topology evidence="2">Peripheral membrane protein</topology>
    </subcellularLocation>
</comment>
<dbReference type="Gene3D" id="1.10.287.80">
    <property type="entry name" value="ATP synthase, gamma subunit, helix hairpin domain"/>
    <property type="match status" value="1"/>
</dbReference>
<dbReference type="RefSeq" id="WP_069859683.1">
    <property type="nucleotide sequence ID" value="NZ_BDFE01000017.1"/>
</dbReference>
<evidence type="ECO:0000256" key="7">
    <source>
        <dbReference type="ARBA" id="ARBA00023136"/>
    </source>
</evidence>
<evidence type="ECO:0000256" key="3">
    <source>
        <dbReference type="ARBA" id="ARBA00007681"/>
    </source>
</evidence>
<comment type="caution">
    <text evidence="10">The sequence shown here is derived from an EMBL/GenBank/DDBJ whole genome shotgun (WGS) entry which is preliminary data.</text>
</comment>
<dbReference type="OrthoDB" id="9812769at2"/>
<evidence type="ECO:0000256" key="2">
    <source>
        <dbReference type="ARBA" id="ARBA00004170"/>
    </source>
</evidence>
<dbReference type="InterPro" id="IPR035968">
    <property type="entry name" value="ATP_synth_F1_ATPase_gsu"/>
</dbReference>
<proteinExistence type="inferred from homology"/>
<evidence type="ECO:0000256" key="6">
    <source>
        <dbReference type="ARBA" id="ARBA00023065"/>
    </source>
</evidence>
<dbReference type="GO" id="GO:0045259">
    <property type="term" value="C:proton-transporting ATP synthase complex"/>
    <property type="evidence" value="ECO:0007669"/>
    <property type="project" value="UniProtKB-KW"/>
</dbReference>